<feature type="transmembrane region" description="Helical" evidence="9">
    <location>
        <begin position="220"/>
        <end position="242"/>
    </location>
</feature>
<dbReference type="EMBL" id="WIVU01000075">
    <property type="protein sequence ID" value="MQU08806.1"/>
    <property type="molecule type" value="Genomic_DNA"/>
</dbReference>
<dbReference type="PANTHER" id="PTHR42865:SF1">
    <property type="entry name" value="AEROBIC C4-DICARBOXYLATE TRANSPORT PROTEIN"/>
    <property type="match status" value="1"/>
</dbReference>
<dbReference type="Proteomes" id="UP000478064">
    <property type="component" value="Unassembled WGS sequence"/>
</dbReference>
<comment type="caution">
    <text evidence="12">The sequence shown here is derived from an EMBL/GenBank/DDBJ whole genome shotgun (WGS) entry which is preliminary data.</text>
</comment>
<evidence type="ECO:0000313" key="10">
    <source>
        <dbReference type="EMBL" id="MQT46695.1"/>
    </source>
</evidence>
<dbReference type="InterPro" id="IPR001991">
    <property type="entry name" value="Na-dicarboxylate_symporter"/>
</dbReference>
<keyword evidence="2" id="KW-0813">Transport</keyword>
<keyword evidence="3" id="KW-1003">Cell membrane</keyword>
<dbReference type="Proteomes" id="UP000441404">
    <property type="component" value="Unassembled WGS sequence"/>
</dbReference>
<evidence type="ECO:0000256" key="3">
    <source>
        <dbReference type="ARBA" id="ARBA00022475"/>
    </source>
</evidence>
<dbReference type="PRINTS" id="PR00173">
    <property type="entry name" value="EDTRNSPORT"/>
</dbReference>
<keyword evidence="6" id="KW-0769">Symport</keyword>
<dbReference type="OrthoDB" id="9766690at2"/>
<sequence length="437" mass="46110">MIRWCSRSIFFQVVLGLLLGAACGLVLPEYSSHLKPLGDAFIKLIKMLIGLIVFCVVVSGISGAGDLKKVGRIGLKSVIYFEILTTVALVVGLAFAFSTGIGTGANIHLDQLASAGASDITQRSEHMQTTAQFLMDLIPTSVVGAFADNNILQVLLFSVLFGSALNLVGEAASGISRLINELSHIIFRIMGMIVRLAPIGVFGAIAFTTSTYGLDSLQHLGSLVGLFYLTCAAFVSVILGVVMRASGLRLWPLLKYLREELTIVLGTASSDAVLPQIMRKLEHLGIGTSTVGLVIPTGYSFNLDGFSIYLTLAIVFIANATGTPLAMTDLLTILLVSLITSKGAHGIPGSALVILAATLTAIPAIPVAGLVLVLAVDWFMGIGRALTNLIGNCVATVAIAQWEKDIDVQRANKVLAGQPGYTFRPLKPEVAVGPQDF</sequence>
<dbReference type="FunFam" id="1.10.3860.10:FF:000001">
    <property type="entry name" value="C4-dicarboxylate transport protein"/>
    <property type="match status" value="1"/>
</dbReference>
<keyword evidence="7 9" id="KW-1133">Transmembrane helix</keyword>
<dbReference type="GO" id="GO:0070778">
    <property type="term" value="P:L-aspartate transmembrane transport"/>
    <property type="evidence" value="ECO:0007669"/>
    <property type="project" value="TreeGrafter"/>
</dbReference>
<feature type="transmembrane region" description="Helical" evidence="9">
    <location>
        <begin position="185"/>
        <end position="208"/>
    </location>
</feature>
<evidence type="ECO:0000256" key="6">
    <source>
        <dbReference type="ARBA" id="ARBA00022847"/>
    </source>
</evidence>
<dbReference type="PROSITE" id="PS51257">
    <property type="entry name" value="PROKAR_LIPOPROTEIN"/>
    <property type="match status" value="1"/>
</dbReference>
<feature type="transmembrane region" description="Helical" evidence="9">
    <location>
        <begin position="40"/>
        <end position="65"/>
    </location>
</feature>
<evidence type="ECO:0000313" key="14">
    <source>
        <dbReference type="Proteomes" id="UP000478064"/>
    </source>
</evidence>
<proteinExistence type="predicted"/>
<feature type="transmembrane region" description="Helical" evidence="9">
    <location>
        <begin position="351"/>
        <end position="376"/>
    </location>
</feature>
<evidence type="ECO:0000256" key="7">
    <source>
        <dbReference type="ARBA" id="ARBA00022989"/>
    </source>
</evidence>
<evidence type="ECO:0000256" key="2">
    <source>
        <dbReference type="ARBA" id="ARBA00022448"/>
    </source>
</evidence>
<dbReference type="InterPro" id="IPR036458">
    <property type="entry name" value="Na:dicarbo_symporter_sf"/>
</dbReference>
<dbReference type="GO" id="GO:0015141">
    <property type="term" value="F:succinate transmembrane transporter activity"/>
    <property type="evidence" value="ECO:0007669"/>
    <property type="project" value="TreeGrafter"/>
</dbReference>
<dbReference type="Pfam" id="PF00375">
    <property type="entry name" value="SDF"/>
    <property type="match status" value="1"/>
</dbReference>
<feature type="transmembrane region" description="Helical" evidence="9">
    <location>
        <begin position="77"/>
        <end position="97"/>
    </location>
</feature>
<dbReference type="EMBL" id="WIWI01000008">
    <property type="protein sequence ID" value="MQT88334.1"/>
    <property type="molecule type" value="Genomic_DNA"/>
</dbReference>
<dbReference type="SUPFAM" id="SSF118215">
    <property type="entry name" value="Proton glutamate symport protein"/>
    <property type="match status" value="1"/>
</dbReference>
<dbReference type="AlphaFoldDB" id="A0A0J6L945"/>
<dbReference type="RefSeq" id="WP_048367427.1">
    <property type="nucleotide sequence ID" value="NZ_JBIUVI010000013.1"/>
</dbReference>
<keyword evidence="5 9" id="KW-0812">Transmembrane</keyword>
<dbReference type="Gene3D" id="1.10.3860.10">
    <property type="entry name" value="Sodium:dicarboxylate symporter"/>
    <property type="match status" value="1"/>
</dbReference>
<protein>
    <submittedName>
        <fullName evidence="12">C4-dicarboxylate transporter DctA</fullName>
    </submittedName>
</protein>
<evidence type="ECO:0000256" key="8">
    <source>
        <dbReference type="ARBA" id="ARBA00023136"/>
    </source>
</evidence>
<reference evidence="13 14" key="1">
    <citation type="submission" date="2019-10" db="EMBL/GenBank/DDBJ databases">
        <title>Evaluation of single-gene subtyping targets for Pseudomonas.</title>
        <authorList>
            <person name="Reichler S.J."/>
            <person name="Orsi R.H."/>
            <person name="Wiedmann M."/>
            <person name="Martin N.H."/>
            <person name="Murphy S.I."/>
        </authorList>
    </citation>
    <scope>NUCLEOTIDE SEQUENCE [LARGE SCALE GENOMIC DNA]</scope>
    <source>
        <strain evidence="12 14">FSL R10-1637</strain>
        <strain evidence="11 15">FSL R10-3254</strain>
        <strain evidence="10 13">FSL R10-3257</strain>
    </source>
</reference>
<feature type="transmembrane region" description="Helical" evidence="9">
    <location>
        <begin position="308"/>
        <end position="339"/>
    </location>
</feature>
<dbReference type="STRING" id="1608996.TU84_04265"/>
<evidence type="ECO:0000313" key="15">
    <source>
        <dbReference type="Proteomes" id="UP000489190"/>
    </source>
</evidence>
<evidence type="ECO:0000313" key="13">
    <source>
        <dbReference type="Proteomes" id="UP000441404"/>
    </source>
</evidence>
<feature type="transmembrane region" description="Helical" evidence="9">
    <location>
        <begin position="151"/>
        <end position="173"/>
    </location>
</feature>
<comment type="subcellular location">
    <subcellularLocation>
        <location evidence="1">Cell membrane</location>
        <topology evidence="1">Multi-pass membrane protein</topology>
    </subcellularLocation>
</comment>
<dbReference type="NCBIfam" id="NF002461">
    <property type="entry name" value="PRK01663.1"/>
    <property type="match status" value="1"/>
</dbReference>
<evidence type="ECO:0000256" key="9">
    <source>
        <dbReference type="SAM" id="Phobius"/>
    </source>
</evidence>
<dbReference type="GO" id="GO:0005886">
    <property type="term" value="C:plasma membrane"/>
    <property type="evidence" value="ECO:0007669"/>
    <property type="project" value="UniProtKB-SubCell"/>
</dbReference>
<gene>
    <name evidence="12" type="primary">dctA</name>
    <name evidence="12" type="ORF">GHO27_24430</name>
    <name evidence="11" type="ORF">GHO39_04150</name>
    <name evidence="10" type="ORF">GHO40_08145</name>
</gene>
<dbReference type="EMBL" id="WIWJ01000011">
    <property type="protein sequence ID" value="MQT46695.1"/>
    <property type="molecule type" value="Genomic_DNA"/>
</dbReference>
<dbReference type="PANTHER" id="PTHR42865">
    <property type="entry name" value="PROTON/GLUTAMATE-ASPARTATE SYMPORTER"/>
    <property type="match status" value="1"/>
</dbReference>
<keyword evidence="4" id="KW-0997">Cell inner membrane</keyword>
<name>A0A0J6L945_9PSED</name>
<dbReference type="GO" id="GO:0015366">
    <property type="term" value="F:malate:proton symporter activity"/>
    <property type="evidence" value="ECO:0007669"/>
    <property type="project" value="TreeGrafter"/>
</dbReference>
<evidence type="ECO:0000256" key="4">
    <source>
        <dbReference type="ARBA" id="ARBA00022519"/>
    </source>
</evidence>
<evidence type="ECO:0000313" key="11">
    <source>
        <dbReference type="EMBL" id="MQT88334.1"/>
    </source>
</evidence>
<accession>A0A0J6L945</accession>
<dbReference type="NCBIfam" id="NF009587">
    <property type="entry name" value="PRK13027.1"/>
    <property type="match status" value="1"/>
</dbReference>
<evidence type="ECO:0000256" key="5">
    <source>
        <dbReference type="ARBA" id="ARBA00022692"/>
    </source>
</evidence>
<evidence type="ECO:0000256" key="1">
    <source>
        <dbReference type="ARBA" id="ARBA00004651"/>
    </source>
</evidence>
<dbReference type="Proteomes" id="UP000489190">
    <property type="component" value="Unassembled WGS sequence"/>
</dbReference>
<evidence type="ECO:0000313" key="12">
    <source>
        <dbReference type="EMBL" id="MQU08806.1"/>
    </source>
</evidence>
<keyword evidence="8 9" id="KW-0472">Membrane</keyword>
<organism evidence="12 14">
    <name type="scientific">Pseudomonas helleri</name>
    <dbReference type="NCBI Taxonomy" id="1608996"/>
    <lineage>
        <taxon>Bacteria</taxon>
        <taxon>Pseudomonadati</taxon>
        <taxon>Pseudomonadota</taxon>
        <taxon>Gammaproteobacteria</taxon>
        <taxon>Pseudomonadales</taxon>
        <taxon>Pseudomonadaceae</taxon>
        <taxon>Pseudomonas</taxon>
    </lineage>
</organism>
<dbReference type="GO" id="GO:0015138">
    <property type="term" value="F:fumarate transmembrane transporter activity"/>
    <property type="evidence" value="ECO:0007669"/>
    <property type="project" value="TreeGrafter"/>
</dbReference>